<dbReference type="GO" id="GO:0016787">
    <property type="term" value="F:hydrolase activity"/>
    <property type="evidence" value="ECO:0007669"/>
    <property type="project" value="InterPro"/>
</dbReference>
<sequence length="258" mass="27425">MKFKACVAFLLILVPAAVSAADSTSQSPAEEKPIAIIDQHGPQGVQQVPKALVQCGDAALAAEGKGLSASPGRGVVAATKRVGANLRTSEKFGDCKVELEFLIGKGSNSGVKLQSRYEVQIYDSHGRDNPTAKDCGGVYPHWLYRQDGGGLNYIDEGFPPLVNAAKPAGEWQTLEIVFRAPRFSADGKKIKNARFDSVVLNGKVVQEKVELTSPTGHAKNPLPPTAKAPLYLQMDHGPVAFRNVRVTPLAEGSAEGPK</sequence>
<reference evidence="3" key="1">
    <citation type="submission" date="2022-06" db="EMBL/GenBank/DDBJ databases">
        <title>Aeoliella straminimaris, a novel planctomycete from sediments.</title>
        <authorList>
            <person name="Vitorino I.R."/>
            <person name="Lage O.M."/>
        </authorList>
    </citation>
    <scope>NUCLEOTIDE SEQUENCE</scope>
    <source>
        <strain evidence="3">ICT_H6.2</strain>
    </source>
</reference>
<feature type="domain" description="3-keto-alpha-glucoside-1,2-lyase/3-keto-2-hydroxy-glucal hydratase" evidence="2">
    <location>
        <begin position="74"/>
        <end position="247"/>
    </location>
</feature>
<dbReference type="Gene3D" id="2.60.120.560">
    <property type="entry name" value="Exo-inulinase, domain 1"/>
    <property type="match status" value="1"/>
</dbReference>
<evidence type="ECO:0000313" key="4">
    <source>
        <dbReference type="Proteomes" id="UP001155241"/>
    </source>
</evidence>
<accession>A0A9X2FHT1</accession>
<protein>
    <submittedName>
        <fullName evidence="3">DUF1080 domain-containing protein</fullName>
    </submittedName>
</protein>
<dbReference type="Proteomes" id="UP001155241">
    <property type="component" value="Unassembled WGS sequence"/>
</dbReference>
<dbReference type="AlphaFoldDB" id="A0A9X2FHT1"/>
<dbReference type="Pfam" id="PF06439">
    <property type="entry name" value="3keto-disac_hyd"/>
    <property type="match status" value="1"/>
</dbReference>
<name>A0A9X2FHT1_9BACT</name>
<keyword evidence="1" id="KW-0732">Signal</keyword>
<evidence type="ECO:0000313" key="3">
    <source>
        <dbReference type="EMBL" id="MCO6045271.1"/>
    </source>
</evidence>
<feature type="chain" id="PRO_5040732682" evidence="1">
    <location>
        <begin position="21"/>
        <end position="258"/>
    </location>
</feature>
<gene>
    <name evidence="3" type="ORF">NG895_15270</name>
</gene>
<keyword evidence="4" id="KW-1185">Reference proteome</keyword>
<feature type="signal peptide" evidence="1">
    <location>
        <begin position="1"/>
        <end position="20"/>
    </location>
</feature>
<evidence type="ECO:0000256" key="1">
    <source>
        <dbReference type="SAM" id="SignalP"/>
    </source>
</evidence>
<dbReference type="InterPro" id="IPR010496">
    <property type="entry name" value="AL/BT2_dom"/>
</dbReference>
<organism evidence="3 4">
    <name type="scientific">Aeoliella straminimaris</name>
    <dbReference type="NCBI Taxonomy" id="2954799"/>
    <lineage>
        <taxon>Bacteria</taxon>
        <taxon>Pseudomonadati</taxon>
        <taxon>Planctomycetota</taxon>
        <taxon>Planctomycetia</taxon>
        <taxon>Pirellulales</taxon>
        <taxon>Lacipirellulaceae</taxon>
        <taxon>Aeoliella</taxon>
    </lineage>
</organism>
<dbReference type="EMBL" id="JAMXLR010000054">
    <property type="protein sequence ID" value="MCO6045271.1"/>
    <property type="molecule type" value="Genomic_DNA"/>
</dbReference>
<comment type="caution">
    <text evidence="3">The sequence shown here is derived from an EMBL/GenBank/DDBJ whole genome shotgun (WGS) entry which is preliminary data.</text>
</comment>
<evidence type="ECO:0000259" key="2">
    <source>
        <dbReference type="Pfam" id="PF06439"/>
    </source>
</evidence>
<dbReference type="RefSeq" id="WP_252853387.1">
    <property type="nucleotide sequence ID" value="NZ_JAMXLR010000054.1"/>
</dbReference>
<proteinExistence type="predicted"/>